<evidence type="ECO:0000313" key="1">
    <source>
        <dbReference type="EMBL" id="VFK45285.1"/>
    </source>
</evidence>
<evidence type="ECO:0000313" key="2">
    <source>
        <dbReference type="EMBL" id="VFK59287.1"/>
    </source>
</evidence>
<protein>
    <submittedName>
        <fullName evidence="2">Uncharacterized protein</fullName>
    </submittedName>
</protein>
<dbReference type="AlphaFoldDB" id="A0A450ZZU6"/>
<reference evidence="2" key="1">
    <citation type="submission" date="2019-02" db="EMBL/GenBank/DDBJ databases">
        <authorList>
            <person name="Gruber-Vodicka R. H."/>
            <person name="Seah K. B. B."/>
        </authorList>
    </citation>
    <scope>NUCLEOTIDE SEQUENCE</scope>
    <source>
        <strain evidence="1">BECK_BZ123</strain>
        <strain evidence="2">BECK_BZ126</strain>
    </source>
</reference>
<dbReference type="EMBL" id="CAADFS010000025">
    <property type="protein sequence ID" value="VFK45285.1"/>
    <property type="molecule type" value="Genomic_DNA"/>
</dbReference>
<dbReference type="EMBL" id="CAADFW010000031">
    <property type="protein sequence ID" value="VFK59287.1"/>
    <property type="molecule type" value="Genomic_DNA"/>
</dbReference>
<organism evidence="2">
    <name type="scientific">Candidatus Kentrum sp. TC</name>
    <dbReference type="NCBI Taxonomy" id="2126339"/>
    <lineage>
        <taxon>Bacteria</taxon>
        <taxon>Pseudomonadati</taxon>
        <taxon>Pseudomonadota</taxon>
        <taxon>Gammaproteobacteria</taxon>
        <taxon>Candidatus Kentrum</taxon>
    </lineage>
</organism>
<accession>A0A450ZZU6</accession>
<proteinExistence type="predicted"/>
<gene>
    <name evidence="1" type="ORF">BECKTC1821D_GA0114238_102527</name>
    <name evidence="2" type="ORF">BECKTC1821F_GA0114240_103119</name>
</gene>
<name>A0A450ZZU6_9GAMM</name>
<sequence length="82" mass="9381">MKPRFEALELFWMNRLFGWSLLPLRAERPNAGLCCPTCDTVCFVSEKILELFTTLNGGEPNTKGRMLYAMAHHDYGKNTNRG</sequence>